<evidence type="ECO:0000313" key="1">
    <source>
        <dbReference type="EMBL" id="KJK78253.1"/>
    </source>
</evidence>
<proteinExistence type="predicted"/>
<keyword evidence="2" id="KW-1185">Reference proteome</keyword>
<gene>
    <name evidence="1" type="ORF">H634G_06426</name>
</gene>
<dbReference type="Proteomes" id="UP000054544">
    <property type="component" value="Unassembled WGS sequence"/>
</dbReference>
<reference evidence="2" key="1">
    <citation type="journal article" date="2014" name="BMC Genomics">
        <title>The genome sequence of the biocontrol fungus Metarhizium anisopliae and comparative genomics of Metarhizium species.</title>
        <authorList>
            <person name="Pattemore J.A."/>
            <person name="Hane J.K."/>
            <person name="Williams A.H."/>
            <person name="Wilson B.A."/>
            <person name="Stodart B.J."/>
            <person name="Ash G.J."/>
        </authorList>
    </citation>
    <scope>NUCLEOTIDE SEQUENCE [LARGE SCALE GENOMIC DNA]</scope>
    <source>
        <strain evidence="2">BRIP 53293</strain>
    </source>
</reference>
<dbReference type="AlphaFoldDB" id="A0A0D9NWT0"/>
<organism evidence="1 2">
    <name type="scientific">Metarhizium anisopliae BRIP 53293</name>
    <dbReference type="NCBI Taxonomy" id="1291518"/>
    <lineage>
        <taxon>Eukaryota</taxon>
        <taxon>Fungi</taxon>
        <taxon>Dikarya</taxon>
        <taxon>Ascomycota</taxon>
        <taxon>Pezizomycotina</taxon>
        <taxon>Sordariomycetes</taxon>
        <taxon>Hypocreomycetidae</taxon>
        <taxon>Hypocreales</taxon>
        <taxon>Clavicipitaceae</taxon>
        <taxon>Metarhizium</taxon>
    </lineage>
</organism>
<evidence type="ECO:0000313" key="2">
    <source>
        <dbReference type="Proteomes" id="UP000054544"/>
    </source>
</evidence>
<accession>A0A0D9NWT0</accession>
<dbReference type="OrthoDB" id="3886018at2759"/>
<evidence type="ECO:0008006" key="3">
    <source>
        <dbReference type="Google" id="ProtNLM"/>
    </source>
</evidence>
<protein>
    <recommendedName>
        <fullName evidence="3">F-box domain-containing protein</fullName>
    </recommendedName>
</protein>
<name>A0A0D9NWT0_METAN</name>
<dbReference type="EMBL" id="KE384735">
    <property type="protein sequence ID" value="KJK78253.1"/>
    <property type="molecule type" value="Genomic_DNA"/>
</dbReference>
<sequence>MSPSLQTCPLPVIEHIVELLDLADIRNLRLSCTTLATKACGKLFESIYVDLTADSLLAFAEATQTDSPLSKVNTLHLVGTIRELDDSTVPSWERKFSCSAQTEDQVQLLSQAFDGLARYKTDGILPSLSLRVAILRTNNKRDLPRSTVRGYTVESLCQCTVNTFNMAIRALTASKLRVAKLNIFNGRDMQNCSLSCDQLNMFDWTEAGVLDSLSPVTTLSISLMDRVFALNEDEEIDEDFSDIGSEDEADWQPTRRDEEIMTASRQESNFSGLANLIAICPHLDDFELHYLSIMWPKRRLFNNFPRQDILRHVAELDNPPMLKRCRIRGVSVREADMLNLIHRTKVAEISIEVIRLEEGTLRPVIDYCISKLAAVTKLHIDTVLEKSGQGYTGLVHFLDEGESRKYGGKFEVGTEILNREGDNRTKPVKYYVRRPVAEGNPAVCHWIALRRQEFIRALAALNSVWATLDDDDDDDDDEALEVLDSAAKALARKVVVAVLCLVTALFL</sequence>